<dbReference type="RefSeq" id="XP_025575367.1">
    <property type="nucleotide sequence ID" value="XM_025719419.1"/>
</dbReference>
<dbReference type="Proteomes" id="UP000249402">
    <property type="component" value="Unassembled WGS sequence"/>
</dbReference>
<evidence type="ECO:0000313" key="3">
    <source>
        <dbReference type="Proteomes" id="UP000249402"/>
    </source>
</evidence>
<feature type="compositionally biased region" description="Polar residues" evidence="1">
    <location>
        <begin position="8"/>
        <end position="36"/>
    </location>
</feature>
<proteinExistence type="predicted"/>
<dbReference type="EMBL" id="KZ824437">
    <property type="protein sequence ID" value="RAL01040.1"/>
    <property type="molecule type" value="Genomic_DNA"/>
</dbReference>
<organism evidence="2 3">
    <name type="scientific">Aspergillus ibericus CBS 121593</name>
    <dbReference type="NCBI Taxonomy" id="1448316"/>
    <lineage>
        <taxon>Eukaryota</taxon>
        <taxon>Fungi</taxon>
        <taxon>Dikarya</taxon>
        <taxon>Ascomycota</taxon>
        <taxon>Pezizomycotina</taxon>
        <taxon>Eurotiomycetes</taxon>
        <taxon>Eurotiomycetidae</taxon>
        <taxon>Eurotiales</taxon>
        <taxon>Aspergillaceae</taxon>
        <taxon>Aspergillus</taxon>
        <taxon>Aspergillus subgen. Circumdati</taxon>
    </lineage>
</organism>
<dbReference type="OrthoDB" id="4503735at2759"/>
<feature type="region of interest" description="Disordered" evidence="1">
    <location>
        <begin position="1"/>
        <end position="85"/>
    </location>
</feature>
<reference evidence="2 3" key="1">
    <citation type="submission" date="2018-02" db="EMBL/GenBank/DDBJ databases">
        <title>The genomes of Aspergillus section Nigri reveals drivers in fungal speciation.</title>
        <authorList>
            <consortium name="DOE Joint Genome Institute"/>
            <person name="Vesth T.C."/>
            <person name="Nybo J."/>
            <person name="Theobald S."/>
            <person name="Brandl J."/>
            <person name="Frisvad J.C."/>
            <person name="Nielsen K.F."/>
            <person name="Lyhne E.K."/>
            <person name="Kogle M.E."/>
            <person name="Kuo A."/>
            <person name="Riley R."/>
            <person name="Clum A."/>
            <person name="Nolan M."/>
            <person name="Lipzen A."/>
            <person name="Salamov A."/>
            <person name="Henrissat B."/>
            <person name="Wiebenga A."/>
            <person name="De vries R.P."/>
            <person name="Grigoriev I.V."/>
            <person name="Mortensen U.H."/>
            <person name="Andersen M.R."/>
            <person name="Baker S.E."/>
        </authorList>
    </citation>
    <scope>NUCLEOTIDE SEQUENCE [LARGE SCALE GENOMIC DNA]</scope>
    <source>
        <strain evidence="2 3">CBS 121593</strain>
    </source>
</reference>
<dbReference type="VEuPathDB" id="FungiDB:BO80DRAFT_425021"/>
<evidence type="ECO:0000256" key="1">
    <source>
        <dbReference type="SAM" id="MobiDB-lite"/>
    </source>
</evidence>
<feature type="compositionally biased region" description="Basic and acidic residues" evidence="1">
    <location>
        <begin position="56"/>
        <end position="85"/>
    </location>
</feature>
<accession>A0A395H0A5</accession>
<evidence type="ECO:0000313" key="2">
    <source>
        <dbReference type="EMBL" id="RAL01040.1"/>
    </source>
</evidence>
<gene>
    <name evidence="2" type="ORF">BO80DRAFT_425021</name>
</gene>
<sequence>MPHKDDTSSNTGADRGSGSVNRLSATGNTLSGSSVFGSGMDEATGSVPEYLATGAEEDRPLSKEEADRLYEERIEEEYAKREGGA</sequence>
<dbReference type="AlphaFoldDB" id="A0A395H0A5"/>
<keyword evidence="3" id="KW-1185">Reference proteome</keyword>
<dbReference type="GeneID" id="37224284"/>
<protein>
    <submittedName>
        <fullName evidence="2">Uncharacterized protein</fullName>
    </submittedName>
</protein>
<name>A0A395H0A5_9EURO</name>